<dbReference type="GO" id="GO:0003677">
    <property type="term" value="F:DNA binding"/>
    <property type="evidence" value="ECO:0007669"/>
    <property type="project" value="UniProtKB-KW"/>
</dbReference>
<comment type="similarity">
    <text evidence="2">Belongs to the DNA polymerase epsilon subunit B family.</text>
</comment>
<evidence type="ECO:0000256" key="9">
    <source>
        <dbReference type="ARBA" id="ARBA00068387"/>
    </source>
</evidence>
<feature type="non-terminal residue" evidence="12">
    <location>
        <position position="85"/>
    </location>
</feature>
<evidence type="ECO:0000259" key="11">
    <source>
        <dbReference type="Pfam" id="PF12213"/>
    </source>
</evidence>
<evidence type="ECO:0000256" key="6">
    <source>
        <dbReference type="ARBA" id="ARBA00032930"/>
    </source>
</evidence>
<evidence type="ECO:0000256" key="5">
    <source>
        <dbReference type="ARBA" id="ARBA00023242"/>
    </source>
</evidence>
<dbReference type="FunFam" id="1.10.8.60:FF:000053">
    <property type="entry name" value="DNA polymerase epsilon subunit"/>
    <property type="match status" value="1"/>
</dbReference>
<protein>
    <recommendedName>
        <fullName evidence="9">DNA polymerase epsilon subunit 2</fullName>
    </recommendedName>
    <alternativeName>
        <fullName evidence="6">DNA polymerase II subunit 2</fullName>
    </alternativeName>
    <alternativeName>
        <fullName evidence="10">DNA polymerase epsilon subunit B</fullName>
    </alternativeName>
</protein>
<evidence type="ECO:0000256" key="1">
    <source>
        <dbReference type="ARBA" id="ARBA00004123"/>
    </source>
</evidence>
<feature type="domain" description="DNA polymerase epsilon subunit B N-terminal" evidence="11">
    <location>
        <begin position="5"/>
        <end position="76"/>
    </location>
</feature>
<proteinExistence type="inferred from homology"/>
<comment type="function">
    <text evidence="7">Accessory component of the DNA polymerase epsilon complex. Participates in DNA repair and in chromosomal DNA replication.</text>
</comment>
<comment type="subcellular location">
    <subcellularLocation>
        <location evidence="1">Nucleus</location>
    </subcellularLocation>
</comment>
<evidence type="ECO:0000256" key="10">
    <source>
        <dbReference type="ARBA" id="ARBA00074983"/>
    </source>
</evidence>
<evidence type="ECO:0000256" key="2">
    <source>
        <dbReference type="ARBA" id="ARBA00009560"/>
    </source>
</evidence>
<sequence length="85" mass="9512">KINMAAKLKNTILSAFKMHGLTLRSEASQYLVEVLTPVNQQDRSQWLDRIIDTLQKQSLLTSMVGKAECETAVQECNAEQEDDSG</sequence>
<keyword evidence="5" id="KW-0539">Nucleus</keyword>
<dbReference type="GO" id="GO:0006260">
    <property type="term" value="P:DNA replication"/>
    <property type="evidence" value="ECO:0007669"/>
    <property type="project" value="UniProtKB-KW"/>
</dbReference>
<dbReference type="InterPro" id="IPR024639">
    <property type="entry name" value="DNA_pol_e_bsu_N"/>
</dbReference>
<organism evidence="12">
    <name type="scientific">Arion vulgaris</name>
    <dbReference type="NCBI Taxonomy" id="1028688"/>
    <lineage>
        <taxon>Eukaryota</taxon>
        <taxon>Metazoa</taxon>
        <taxon>Spiralia</taxon>
        <taxon>Lophotrochozoa</taxon>
        <taxon>Mollusca</taxon>
        <taxon>Gastropoda</taxon>
        <taxon>Heterobranchia</taxon>
        <taxon>Euthyneura</taxon>
        <taxon>Panpulmonata</taxon>
        <taxon>Eupulmonata</taxon>
        <taxon>Stylommatophora</taxon>
        <taxon>Helicina</taxon>
        <taxon>Arionoidea</taxon>
        <taxon>Arionidae</taxon>
        <taxon>Arion</taxon>
    </lineage>
</organism>
<evidence type="ECO:0000256" key="7">
    <source>
        <dbReference type="ARBA" id="ARBA00054225"/>
    </source>
</evidence>
<dbReference type="GO" id="GO:0005634">
    <property type="term" value="C:nucleus"/>
    <property type="evidence" value="ECO:0007669"/>
    <property type="project" value="UniProtKB-SubCell"/>
</dbReference>
<dbReference type="AlphaFoldDB" id="A0A0B7C1C1"/>
<gene>
    <name evidence="12" type="primary">ORF220171</name>
</gene>
<evidence type="ECO:0000256" key="3">
    <source>
        <dbReference type="ARBA" id="ARBA00022705"/>
    </source>
</evidence>
<dbReference type="Pfam" id="PF12213">
    <property type="entry name" value="Dpoe2NT"/>
    <property type="match status" value="1"/>
</dbReference>
<evidence type="ECO:0000256" key="8">
    <source>
        <dbReference type="ARBA" id="ARBA00063156"/>
    </source>
</evidence>
<dbReference type="EMBL" id="HACG01052132">
    <property type="protein sequence ID" value="CEK99003.1"/>
    <property type="molecule type" value="Transcribed_RNA"/>
</dbReference>
<name>A0A0B7C1C1_9EUPU</name>
<comment type="subunit">
    <text evidence="8">Component of the DNA polymerase epsilon complex consisting of four subunits: the catalytic subunit POLE and the accessory subunits POLE2, POLE3 and POLE4.</text>
</comment>
<accession>A0A0B7C1C1</accession>
<dbReference type="Gene3D" id="1.10.8.60">
    <property type="match status" value="1"/>
</dbReference>
<keyword evidence="3" id="KW-0235">DNA replication</keyword>
<evidence type="ECO:0000313" key="12">
    <source>
        <dbReference type="EMBL" id="CEK99003.1"/>
    </source>
</evidence>
<feature type="non-terminal residue" evidence="12">
    <location>
        <position position="1"/>
    </location>
</feature>
<reference evidence="12" key="1">
    <citation type="submission" date="2014-12" db="EMBL/GenBank/DDBJ databases">
        <title>Insight into the proteome of Arion vulgaris.</title>
        <authorList>
            <person name="Aradska J."/>
            <person name="Bulat T."/>
            <person name="Smidak R."/>
            <person name="Sarate P."/>
            <person name="Gangsoo J."/>
            <person name="Sialana F."/>
            <person name="Bilban M."/>
            <person name="Lubec G."/>
        </authorList>
    </citation>
    <scope>NUCLEOTIDE SEQUENCE</scope>
    <source>
        <tissue evidence="12">Skin</tissue>
    </source>
</reference>
<keyword evidence="4" id="KW-0238">DNA-binding</keyword>
<evidence type="ECO:0000256" key="4">
    <source>
        <dbReference type="ARBA" id="ARBA00023125"/>
    </source>
</evidence>